<organism evidence="5 6">
    <name type="scientific">Bacteroides uniformis</name>
    <dbReference type="NCBI Taxonomy" id="820"/>
    <lineage>
        <taxon>Bacteria</taxon>
        <taxon>Pseudomonadati</taxon>
        <taxon>Bacteroidota</taxon>
        <taxon>Bacteroidia</taxon>
        <taxon>Bacteroidales</taxon>
        <taxon>Bacteroidaceae</taxon>
        <taxon>Bacteroides</taxon>
    </lineage>
</organism>
<dbReference type="Proteomes" id="UP000433928">
    <property type="component" value="Unassembled WGS sequence"/>
</dbReference>
<evidence type="ECO:0000313" key="2">
    <source>
        <dbReference type="EMBL" id="KAB4171650.1"/>
    </source>
</evidence>
<comment type="caution">
    <text evidence="5">The sequence shown here is derived from an EMBL/GenBank/DDBJ whole genome shotgun (WGS) entry which is preliminary data.</text>
</comment>
<dbReference type="Proteomes" id="UP000462376">
    <property type="component" value="Unassembled WGS sequence"/>
</dbReference>
<evidence type="ECO:0000313" key="7">
    <source>
        <dbReference type="Proteomes" id="UP000433928"/>
    </source>
</evidence>
<dbReference type="Proteomes" id="UP000487221">
    <property type="component" value="Unassembled WGS sequence"/>
</dbReference>
<dbReference type="EMBL" id="QSVA01000002">
    <property type="protein sequence ID" value="RGN96802.1"/>
    <property type="molecule type" value="Genomic_DNA"/>
</dbReference>
<sequence length="99" mass="11873">MRTIEIFSVYKIDSFIKKWRKAFPTLSIQKVDEPTSNCYVLFKYDTNKTMRFPFEAIHGAHKGFIEGWIKECNPQKILQPEELEHELRKIEKENNDDIH</sequence>
<reference evidence="1" key="3">
    <citation type="submission" date="2022-01" db="EMBL/GenBank/DDBJ databases">
        <title>Novel bile acid biosynthetic pathways are enriched in the microbiome of centenarians.</title>
        <authorList>
            <person name="Sato Y."/>
            <person name="Atarashi K."/>
            <person name="Plichta R.D."/>
            <person name="Arai Y."/>
            <person name="Sasajima S."/>
            <person name="Kearney M.S."/>
            <person name="Suda W."/>
            <person name="Takeshita K."/>
            <person name="Sasaki T."/>
            <person name="Okamoto S."/>
            <person name="Skelly N.A."/>
            <person name="Okamura Y."/>
            <person name="Vlamakis H."/>
            <person name="Li Y."/>
            <person name="Tanoue T."/>
            <person name="Takei H."/>
            <person name="Nittono H."/>
            <person name="Narushima S."/>
            <person name="Irie J."/>
            <person name="Itoh H."/>
            <person name="Moriya K."/>
            <person name="Sugiura Y."/>
            <person name="Suematsu M."/>
            <person name="Moritoki N."/>
            <person name="Shibata S."/>
            <person name="Littman R.D."/>
            <person name="Fischbach A.M."/>
            <person name="Uwamino Y."/>
            <person name="Inoue T."/>
            <person name="Honda A."/>
            <person name="Hattori M."/>
            <person name="Murai T."/>
            <person name="Xavier J.R."/>
            <person name="Hirose N."/>
            <person name="Honda K."/>
        </authorList>
    </citation>
    <scope>NUCLEOTIDE SEQUENCE</scope>
    <source>
        <strain evidence="1">CE91-St12</strain>
    </source>
</reference>
<evidence type="ECO:0000313" key="1">
    <source>
        <dbReference type="EMBL" id="GKH14735.1"/>
    </source>
</evidence>
<evidence type="ECO:0000313" key="3">
    <source>
        <dbReference type="EMBL" id="KAB4186690.1"/>
    </source>
</evidence>
<evidence type="ECO:0000313" key="6">
    <source>
        <dbReference type="Proteomes" id="UP000260759"/>
    </source>
</evidence>
<protein>
    <submittedName>
        <fullName evidence="5">Uncharacterized protein</fullName>
    </submittedName>
</protein>
<dbReference type="EMBL" id="WCTY01000005">
    <property type="protein sequence ID" value="KAB4186690.1"/>
    <property type="molecule type" value="Genomic_DNA"/>
</dbReference>
<dbReference type="AlphaFoldDB" id="A0A3E5F5G4"/>
<dbReference type="EMBL" id="BQNL01000001">
    <property type="protein sequence ID" value="GKH14735.1"/>
    <property type="molecule type" value="Genomic_DNA"/>
</dbReference>
<accession>A0A3E5F5G4</accession>
<dbReference type="RefSeq" id="WP_117599702.1">
    <property type="nucleotide sequence ID" value="NZ_BAABYI010000001.1"/>
</dbReference>
<evidence type="ECO:0000313" key="5">
    <source>
        <dbReference type="EMBL" id="RGN96802.1"/>
    </source>
</evidence>
<evidence type="ECO:0000313" key="4">
    <source>
        <dbReference type="EMBL" id="KAB4234863.1"/>
    </source>
</evidence>
<proteinExistence type="predicted"/>
<name>A0A3E5F5G4_BACUN</name>
<gene>
    <name evidence="1" type="ORF">CE91St12_29450</name>
    <name evidence="5" type="ORF">DXB37_04015</name>
    <name evidence="4" type="ORF">GAP47_14065</name>
    <name evidence="3" type="ORF">GAQ44_03695</name>
    <name evidence="2" type="ORF">GAQ59_04760</name>
</gene>
<dbReference type="Proteomes" id="UP001055048">
    <property type="component" value="Unassembled WGS sequence"/>
</dbReference>
<dbReference type="Proteomes" id="UP000260759">
    <property type="component" value="Unassembled WGS sequence"/>
</dbReference>
<reference evidence="7 8" key="2">
    <citation type="journal article" date="2019" name="Nat. Med.">
        <title>A library of human gut bacterial isolates paired with longitudinal multiomics data enables mechanistic microbiome research.</title>
        <authorList>
            <person name="Poyet M."/>
            <person name="Groussin M."/>
            <person name="Gibbons S.M."/>
            <person name="Avila-Pacheco J."/>
            <person name="Jiang X."/>
            <person name="Kearney S.M."/>
            <person name="Perrotta A.R."/>
            <person name="Berdy B."/>
            <person name="Zhao S."/>
            <person name="Lieberman T.D."/>
            <person name="Swanson P.K."/>
            <person name="Smith M."/>
            <person name="Roesemann S."/>
            <person name="Alexander J.E."/>
            <person name="Rich S.A."/>
            <person name="Livny J."/>
            <person name="Vlamakis H."/>
            <person name="Clish C."/>
            <person name="Bullock K."/>
            <person name="Deik A."/>
            <person name="Scott J."/>
            <person name="Pierce K.A."/>
            <person name="Xavier R.J."/>
            <person name="Alm E.J."/>
        </authorList>
    </citation>
    <scope>NUCLEOTIDE SEQUENCE [LARGE SCALE GENOMIC DNA]</scope>
    <source>
        <strain evidence="3 9">BIOML-A19</strain>
        <strain evidence="2 7">BIOML-A27</strain>
        <strain evidence="4 8">BIOML-A5</strain>
    </source>
</reference>
<dbReference type="EMBL" id="WCUG01000004">
    <property type="protein sequence ID" value="KAB4171650.1"/>
    <property type="molecule type" value="Genomic_DNA"/>
</dbReference>
<reference evidence="5 6" key="1">
    <citation type="submission" date="2018-08" db="EMBL/GenBank/DDBJ databases">
        <title>A genome reference for cultivated species of the human gut microbiota.</title>
        <authorList>
            <person name="Zou Y."/>
            <person name="Xue W."/>
            <person name="Luo G."/>
        </authorList>
    </citation>
    <scope>NUCLEOTIDE SEQUENCE [LARGE SCALE GENOMIC DNA]</scope>
    <source>
        <strain evidence="5 6">OM03-4</strain>
    </source>
</reference>
<evidence type="ECO:0000313" key="8">
    <source>
        <dbReference type="Proteomes" id="UP000462376"/>
    </source>
</evidence>
<evidence type="ECO:0000313" key="9">
    <source>
        <dbReference type="Proteomes" id="UP000487221"/>
    </source>
</evidence>
<dbReference type="EMBL" id="WCTL01000012">
    <property type="protein sequence ID" value="KAB4234863.1"/>
    <property type="molecule type" value="Genomic_DNA"/>
</dbReference>